<sequence length="126" mass="13726">MLKTGGGGTAEPMDKMSEGIIDLLPNQFAAIENEFDEDYILEKGGSSVQSHETATKSAASTPSTSAEALSIFFLKSGKKRKNPSTNENTGGIFNCRRISSNAYEIPQRRTWRQNGNTPPSITVRNQ</sequence>
<evidence type="ECO:0000313" key="3">
    <source>
        <dbReference type="Proteomes" id="UP000735302"/>
    </source>
</evidence>
<evidence type="ECO:0000313" key="2">
    <source>
        <dbReference type="EMBL" id="GFO29450.1"/>
    </source>
</evidence>
<comment type="caution">
    <text evidence="2">The sequence shown here is derived from an EMBL/GenBank/DDBJ whole genome shotgun (WGS) entry which is preliminary data.</text>
</comment>
<evidence type="ECO:0000256" key="1">
    <source>
        <dbReference type="SAM" id="MobiDB-lite"/>
    </source>
</evidence>
<organism evidence="2 3">
    <name type="scientific">Plakobranchus ocellatus</name>
    <dbReference type="NCBI Taxonomy" id="259542"/>
    <lineage>
        <taxon>Eukaryota</taxon>
        <taxon>Metazoa</taxon>
        <taxon>Spiralia</taxon>
        <taxon>Lophotrochozoa</taxon>
        <taxon>Mollusca</taxon>
        <taxon>Gastropoda</taxon>
        <taxon>Heterobranchia</taxon>
        <taxon>Euthyneura</taxon>
        <taxon>Panpulmonata</taxon>
        <taxon>Sacoglossa</taxon>
        <taxon>Placobranchoidea</taxon>
        <taxon>Plakobranchidae</taxon>
        <taxon>Plakobranchus</taxon>
    </lineage>
</organism>
<proteinExistence type="predicted"/>
<reference evidence="2 3" key="1">
    <citation type="journal article" date="2021" name="Elife">
        <title>Chloroplast acquisition without the gene transfer in kleptoplastic sea slugs, Plakobranchus ocellatus.</title>
        <authorList>
            <person name="Maeda T."/>
            <person name="Takahashi S."/>
            <person name="Yoshida T."/>
            <person name="Shimamura S."/>
            <person name="Takaki Y."/>
            <person name="Nagai Y."/>
            <person name="Toyoda A."/>
            <person name="Suzuki Y."/>
            <person name="Arimoto A."/>
            <person name="Ishii H."/>
            <person name="Satoh N."/>
            <person name="Nishiyama T."/>
            <person name="Hasebe M."/>
            <person name="Maruyama T."/>
            <person name="Minagawa J."/>
            <person name="Obokata J."/>
            <person name="Shigenobu S."/>
        </authorList>
    </citation>
    <scope>NUCLEOTIDE SEQUENCE [LARGE SCALE GENOMIC DNA]</scope>
</reference>
<dbReference type="Proteomes" id="UP000735302">
    <property type="component" value="Unassembled WGS sequence"/>
</dbReference>
<gene>
    <name evidence="2" type="ORF">PoB_005595500</name>
</gene>
<feature type="compositionally biased region" description="Low complexity" evidence="1">
    <location>
        <begin position="55"/>
        <end position="64"/>
    </location>
</feature>
<feature type="region of interest" description="Disordered" evidence="1">
    <location>
        <begin position="43"/>
        <end position="64"/>
    </location>
</feature>
<dbReference type="AlphaFoldDB" id="A0AAV4CCS4"/>
<name>A0AAV4CCS4_9GAST</name>
<dbReference type="EMBL" id="BLXT01006160">
    <property type="protein sequence ID" value="GFO29450.1"/>
    <property type="molecule type" value="Genomic_DNA"/>
</dbReference>
<keyword evidence="3" id="KW-1185">Reference proteome</keyword>
<protein>
    <submittedName>
        <fullName evidence="2">Uncharacterized protein</fullName>
    </submittedName>
</protein>
<accession>A0AAV4CCS4</accession>